<dbReference type="CDD" id="cd00056">
    <property type="entry name" value="ENDO3c"/>
    <property type="match status" value="1"/>
</dbReference>
<comment type="subcellular location">
    <subcellularLocation>
        <location evidence="13">Nucleus</location>
    </subcellularLocation>
    <subcellularLocation>
        <location evidence="13">Mitochondrion</location>
    </subcellularLocation>
</comment>
<keyword evidence="13" id="KW-0496">Mitochondrion</keyword>
<evidence type="ECO:0000313" key="15">
    <source>
        <dbReference type="EMBL" id="CAK1596471.1"/>
    </source>
</evidence>
<reference evidence="15 16" key="1">
    <citation type="submission" date="2023-11" db="EMBL/GenBank/DDBJ databases">
        <authorList>
            <person name="Hedman E."/>
            <person name="Englund M."/>
            <person name="Stromberg M."/>
            <person name="Nyberg Akerstrom W."/>
            <person name="Nylinder S."/>
            <person name="Jareborg N."/>
            <person name="Kallberg Y."/>
            <person name="Kronander E."/>
        </authorList>
    </citation>
    <scope>NUCLEOTIDE SEQUENCE [LARGE SCALE GENOMIC DNA]</scope>
</reference>
<dbReference type="Pfam" id="PF00730">
    <property type="entry name" value="HhH-GPD"/>
    <property type="match status" value="1"/>
</dbReference>
<dbReference type="GO" id="GO:0006285">
    <property type="term" value="P:base-excision repair, AP site formation"/>
    <property type="evidence" value="ECO:0007669"/>
    <property type="project" value="UniProtKB-UniRule"/>
</dbReference>
<comment type="catalytic activity">
    <reaction evidence="13">
        <text>2'-deoxyribonucleotide-(2'-deoxyribose 5'-phosphate)-2'-deoxyribonucleotide-DNA = a 3'-end 2'-deoxyribonucleotide-(2,3-dehydro-2,3-deoxyribose 5'-phosphate)-DNA + a 5'-end 5'-phospho-2'-deoxyribonucleoside-DNA + H(+)</text>
        <dbReference type="Rhea" id="RHEA:66592"/>
        <dbReference type="Rhea" id="RHEA-COMP:13180"/>
        <dbReference type="Rhea" id="RHEA-COMP:16897"/>
        <dbReference type="Rhea" id="RHEA-COMP:17067"/>
        <dbReference type="ChEBI" id="CHEBI:15378"/>
        <dbReference type="ChEBI" id="CHEBI:136412"/>
        <dbReference type="ChEBI" id="CHEBI:157695"/>
        <dbReference type="ChEBI" id="CHEBI:167181"/>
        <dbReference type="EC" id="4.2.99.18"/>
    </reaction>
</comment>
<comment type="cofactor">
    <cofactor evidence="1">
        <name>[4Fe-4S] cluster</name>
        <dbReference type="ChEBI" id="CHEBI:49883"/>
    </cofactor>
</comment>
<keyword evidence="8" id="KW-0408">Iron</keyword>
<dbReference type="HAMAP" id="MF_03183">
    <property type="entry name" value="Endonuclease_III_Nth"/>
    <property type="match status" value="1"/>
</dbReference>
<proteinExistence type="inferred from homology"/>
<evidence type="ECO:0000256" key="7">
    <source>
        <dbReference type="ARBA" id="ARBA00022946"/>
    </source>
</evidence>
<dbReference type="Gene3D" id="1.10.340.30">
    <property type="entry name" value="Hypothetical protein, domain 2"/>
    <property type="match status" value="1"/>
</dbReference>
<dbReference type="InterPro" id="IPR003265">
    <property type="entry name" value="HhH-GPD_domain"/>
</dbReference>
<sequence length="436" mass="49305">MPRGRTKASGSTIQHNLELNIKNRADSNVTNSDKRVKQEPLDIDEQSTIKLDFNKFKFKKKQTVKIEFEDTTIENTEHKGLWEPVKWREFLDNLRAMRSNNDAPVDSMGCHMTMDENAPPKVIRYQTLISLMLSSQTKDQVTFAAMKRLKERGLTVDNVLDMSDDELGKLIYPVGFWKTKVKYIKKTTQTLKDQYDGDIPDSVDKLCKLTGVGPKMAHICMKVAWNKVTGIGVDTHVHRISNRIGWVKKPTATPEDTRKALESWLPFELWSEVNHLMVGFGQTICLPLGPLCNNCLNKDICPSSGKLNRSPSKKSPIKKSCQEDVKSDVTKLNLQLKEEPVQSPDNVKSESLGVSSSLVNKVQTNVQIENESASQNILQLSKSNNQTCHNDVGLENVVQLRRKSPRNKNNTNETNMHKAAHCKIHLEAKKKKSSIT</sequence>
<dbReference type="GO" id="GO:0000703">
    <property type="term" value="F:oxidized pyrimidine nucleobase lesion DNA N-glycosylase activity"/>
    <property type="evidence" value="ECO:0007669"/>
    <property type="project" value="UniProtKB-UniRule"/>
</dbReference>
<dbReference type="GO" id="GO:0046872">
    <property type="term" value="F:metal ion binding"/>
    <property type="evidence" value="ECO:0007669"/>
    <property type="project" value="UniProtKB-KW"/>
</dbReference>
<dbReference type="FunFam" id="1.10.340.30:FF:000005">
    <property type="entry name" value="Endonuclease III-like protein 1"/>
    <property type="match status" value="1"/>
</dbReference>
<protein>
    <recommendedName>
        <fullName evidence="13">Endonuclease III homolog</fullName>
        <ecNumber evidence="13">3.2.2.-</ecNumber>
        <ecNumber evidence="13">4.2.99.18</ecNumber>
    </recommendedName>
    <alternativeName>
        <fullName evidence="13">Bifunctional DNA N-glycosylase/DNA-(apurinic or apyrimidinic site) lyase</fullName>
        <shortName evidence="13">DNA glycosylase/AP lyase</shortName>
    </alternativeName>
</protein>
<comment type="similarity">
    <text evidence="2 13">Belongs to the Nth/MutY family.</text>
</comment>
<organism evidence="15 16">
    <name type="scientific">Parnassius mnemosyne</name>
    <name type="common">clouded apollo</name>
    <dbReference type="NCBI Taxonomy" id="213953"/>
    <lineage>
        <taxon>Eukaryota</taxon>
        <taxon>Metazoa</taxon>
        <taxon>Ecdysozoa</taxon>
        <taxon>Arthropoda</taxon>
        <taxon>Hexapoda</taxon>
        <taxon>Insecta</taxon>
        <taxon>Pterygota</taxon>
        <taxon>Neoptera</taxon>
        <taxon>Endopterygota</taxon>
        <taxon>Lepidoptera</taxon>
        <taxon>Glossata</taxon>
        <taxon>Ditrysia</taxon>
        <taxon>Papilionoidea</taxon>
        <taxon>Papilionidae</taxon>
        <taxon>Parnassiinae</taxon>
        <taxon>Parnassini</taxon>
        <taxon>Parnassius</taxon>
        <taxon>Driopa</taxon>
    </lineage>
</organism>
<keyword evidence="16" id="KW-1185">Reference proteome</keyword>
<keyword evidence="9" id="KW-0411">Iron-sulfur</keyword>
<comment type="function">
    <text evidence="13">Bifunctional DNA N-glycosylase with associated apurinic/apyrimidinic (AP) lyase function that catalyzes the first step in base excision repair (BER), the primary repair pathway for the repair of oxidative DNA damage. The DNA N-glycosylase activity releases the damaged DNA base from DNA by cleaving the N-glycosidic bond, leaving an AP site. The AP lyase activity cleaves the phosphodiester bond 3' to the AP site by a beta-elimination. Primarily recognizes and repairs oxidative base damage of pyrimidines.</text>
</comment>
<dbReference type="GO" id="GO:0005634">
    <property type="term" value="C:nucleus"/>
    <property type="evidence" value="ECO:0007669"/>
    <property type="project" value="UniProtKB-SubCell"/>
</dbReference>
<keyword evidence="12 13" id="KW-0326">Glycosidase</keyword>
<dbReference type="Proteomes" id="UP001314205">
    <property type="component" value="Unassembled WGS sequence"/>
</dbReference>
<name>A0AAV1LM18_9NEOP</name>
<evidence type="ECO:0000256" key="11">
    <source>
        <dbReference type="ARBA" id="ARBA00023239"/>
    </source>
</evidence>
<evidence type="ECO:0000256" key="3">
    <source>
        <dbReference type="ARBA" id="ARBA00022485"/>
    </source>
</evidence>
<dbReference type="Pfam" id="PF00633">
    <property type="entry name" value="HHH"/>
    <property type="match status" value="1"/>
</dbReference>
<dbReference type="InterPro" id="IPR000445">
    <property type="entry name" value="HhH_motif"/>
</dbReference>
<keyword evidence="7" id="KW-0809">Transit peptide</keyword>
<dbReference type="InterPro" id="IPR023170">
    <property type="entry name" value="HhH_base_excis_C"/>
</dbReference>
<dbReference type="GO" id="GO:0006289">
    <property type="term" value="P:nucleotide-excision repair"/>
    <property type="evidence" value="ECO:0007669"/>
    <property type="project" value="TreeGrafter"/>
</dbReference>
<evidence type="ECO:0000256" key="8">
    <source>
        <dbReference type="ARBA" id="ARBA00023004"/>
    </source>
</evidence>
<evidence type="ECO:0000256" key="5">
    <source>
        <dbReference type="ARBA" id="ARBA00022763"/>
    </source>
</evidence>
<evidence type="ECO:0000256" key="12">
    <source>
        <dbReference type="ARBA" id="ARBA00023295"/>
    </source>
</evidence>
<dbReference type="SMART" id="SM00525">
    <property type="entry name" value="FES"/>
    <property type="match status" value="1"/>
</dbReference>
<evidence type="ECO:0000256" key="9">
    <source>
        <dbReference type="ARBA" id="ARBA00023014"/>
    </source>
</evidence>
<dbReference type="PANTHER" id="PTHR43286">
    <property type="entry name" value="ENDONUCLEASE III-LIKE PROTEIN 1"/>
    <property type="match status" value="1"/>
</dbReference>
<keyword evidence="10 13" id="KW-0234">DNA repair</keyword>
<keyword evidence="6 13" id="KW-0378">Hydrolase</keyword>
<evidence type="ECO:0000256" key="2">
    <source>
        <dbReference type="ARBA" id="ARBA00008343"/>
    </source>
</evidence>
<evidence type="ECO:0000256" key="1">
    <source>
        <dbReference type="ARBA" id="ARBA00001966"/>
    </source>
</evidence>
<keyword evidence="11 13" id="KW-0456">Lyase</keyword>
<dbReference type="PANTHER" id="PTHR43286:SF1">
    <property type="entry name" value="ENDONUCLEASE III-LIKE PROTEIN 1"/>
    <property type="match status" value="1"/>
</dbReference>
<evidence type="ECO:0000256" key="10">
    <source>
        <dbReference type="ARBA" id="ARBA00023204"/>
    </source>
</evidence>
<gene>
    <name evidence="13" type="primary">NTH1</name>
    <name evidence="15" type="ORF">PARMNEM_LOCUS15814</name>
</gene>
<dbReference type="SMART" id="SM00478">
    <property type="entry name" value="ENDO3c"/>
    <property type="match status" value="1"/>
</dbReference>
<keyword evidence="4" id="KW-0479">Metal-binding</keyword>
<dbReference type="GO" id="GO:0140078">
    <property type="term" value="F:class I DNA-(apurinic or apyrimidinic site) endonuclease activity"/>
    <property type="evidence" value="ECO:0007669"/>
    <property type="project" value="UniProtKB-EC"/>
</dbReference>
<dbReference type="EMBL" id="CAVLGL010000093">
    <property type="protein sequence ID" value="CAK1596471.1"/>
    <property type="molecule type" value="Genomic_DNA"/>
</dbReference>
<evidence type="ECO:0000256" key="4">
    <source>
        <dbReference type="ARBA" id="ARBA00022723"/>
    </source>
</evidence>
<evidence type="ECO:0000313" key="16">
    <source>
        <dbReference type="Proteomes" id="UP001314205"/>
    </source>
</evidence>
<comment type="caution">
    <text evidence="15">The sequence shown here is derived from an EMBL/GenBank/DDBJ whole genome shotgun (WGS) entry which is preliminary data.</text>
</comment>
<dbReference type="GO" id="GO:0005739">
    <property type="term" value="C:mitochondrion"/>
    <property type="evidence" value="ECO:0007669"/>
    <property type="project" value="UniProtKB-SubCell"/>
</dbReference>
<dbReference type="FunFam" id="1.10.1670.10:FF:000003">
    <property type="entry name" value="Endonuclease III homolog"/>
    <property type="match status" value="1"/>
</dbReference>
<dbReference type="SUPFAM" id="SSF48150">
    <property type="entry name" value="DNA-glycosylase"/>
    <property type="match status" value="1"/>
</dbReference>
<dbReference type="Gene3D" id="1.10.1670.10">
    <property type="entry name" value="Helix-hairpin-Helix base-excision DNA repair enzymes (C-terminal)"/>
    <property type="match status" value="1"/>
</dbReference>
<keyword evidence="13" id="KW-0539">Nucleus</keyword>
<dbReference type="InterPro" id="IPR003651">
    <property type="entry name" value="Endonuclease3_FeS-loop_motif"/>
</dbReference>
<dbReference type="EC" id="4.2.99.18" evidence="13"/>
<dbReference type="EC" id="3.2.2.-" evidence="13"/>
<dbReference type="InterPro" id="IPR011257">
    <property type="entry name" value="DNA_glycosylase"/>
</dbReference>
<accession>A0AAV1LM18</accession>
<keyword evidence="5 13" id="KW-0227">DNA damage</keyword>
<comment type="caution">
    <text evidence="13">Lacks conserved residue(s) required for the propagation of feature annotation.</text>
</comment>
<dbReference type="GO" id="GO:0003677">
    <property type="term" value="F:DNA binding"/>
    <property type="evidence" value="ECO:0007669"/>
    <property type="project" value="UniProtKB-UniRule"/>
</dbReference>
<dbReference type="AlphaFoldDB" id="A0AAV1LM18"/>
<dbReference type="InterPro" id="IPR030841">
    <property type="entry name" value="NTH1"/>
</dbReference>
<keyword evidence="3" id="KW-0004">4Fe-4S</keyword>
<dbReference type="GO" id="GO:0051539">
    <property type="term" value="F:4 iron, 4 sulfur cluster binding"/>
    <property type="evidence" value="ECO:0007669"/>
    <property type="project" value="UniProtKB-KW"/>
</dbReference>
<evidence type="ECO:0000259" key="14">
    <source>
        <dbReference type="SMART" id="SM00478"/>
    </source>
</evidence>
<evidence type="ECO:0000256" key="13">
    <source>
        <dbReference type="HAMAP-Rule" id="MF_03183"/>
    </source>
</evidence>
<evidence type="ECO:0000256" key="6">
    <source>
        <dbReference type="ARBA" id="ARBA00022801"/>
    </source>
</evidence>
<feature type="domain" description="HhH-GPD" evidence="14">
    <location>
        <begin position="133"/>
        <end position="283"/>
    </location>
</feature>